<dbReference type="EC" id="3.4.19.12" evidence="3"/>
<dbReference type="Proteomes" id="UP001434883">
    <property type="component" value="Unassembled WGS sequence"/>
</dbReference>
<proteinExistence type="inferred from homology"/>
<evidence type="ECO:0000313" key="6">
    <source>
        <dbReference type="EMBL" id="MEQ2208440.1"/>
    </source>
</evidence>
<organism evidence="6 7">
    <name type="scientific">Xenoophorus captivus</name>
    <dbReference type="NCBI Taxonomy" id="1517983"/>
    <lineage>
        <taxon>Eukaryota</taxon>
        <taxon>Metazoa</taxon>
        <taxon>Chordata</taxon>
        <taxon>Craniata</taxon>
        <taxon>Vertebrata</taxon>
        <taxon>Euteleostomi</taxon>
        <taxon>Actinopterygii</taxon>
        <taxon>Neopterygii</taxon>
        <taxon>Teleostei</taxon>
        <taxon>Neoteleostei</taxon>
        <taxon>Acanthomorphata</taxon>
        <taxon>Ovalentaria</taxon>
        <taxon>Atherinomorphae</taxon>
        <taxon>Cyprinodontiformes</taxon>
        <taxon>Goodeidae</taxon>
        <taxon>Xenoophorus</taxon>
    </lineage>
</organism>
<keyword evidence="3" id="KW-0378">Hydrolase</keyword>
<evidence type="ECO:0000256" key="3">
    <source>
        <dbReference type="RuleBase" id="RU367139"/>
    </source>
</evidence>
<keyword evidence="7" id="KW-1185">Reference proteome</keyword>
<keyword evidence="3" id="KW-0645">Protease</keyword>
<keyword evidence="3" id="KW-0788">Thiol protease</keyword>
<keyword evidence="3" id="KW-0833">Ubl conjugation pathway</keyword>
<dbReference type="InterPro" id="IPR033979">
    <property type="entry name" value="MINDY_domain"/>
</dbReference>
<dbReference type="PANTHER" id="PTHR18063:SF8">
    <property type="entry name" value="UBIQUITIN CARBOXYL-TERMINAL HYDROLASE MINDY-2"/>
    <property type="match status" value="1"/>
</dbReference>
<gene>
    <name evidence="6" type="ORF">XENOCAPTIV_030712</name>
</gene>
<accession>A0ABV0RJX5</accession>
<comment type="similarity">
    <text evidence="2 3">Belongs to the MINDY deubiquitinase family. FAM63 subfamily.</text>
</comment>
<evidence type="ECO:0000313" key="7">
    <source>
        <dbReference type="Proteomes" id="UP001434883"/>
    </source>
</evidence>
<dbReference type="PANTHER" id="PTHR18063">
    <property type="entry name" value="NF-E2 INDUCIBLE PROTEIN"/>
    <property type="match status" value="1"/>
</dbReference>
<feature type="domain" description="MINDY deubiquitinase" evidence="5">
    <location>
        <begin position="285"/>
        <end position="327"/>
    </location>
</feature>
<comment type="function">
    <text evidence="3">Hydrolase that can specifically remove 'Lys-48'-linked conjugated ubiquitin from proteins. Has exodeubiquitinase activity and has a preference for long polyubiquitin chains. May play a regulatory role at the level of protein turnover.</text>
</comment>
<dbReference type="Pfam" id="PF04424">
    <property type="entry name" value="MINDY_DUB"/>
    <property type="match status" value="1"/>
</dbReference>
<name>A0ABV0RJX5_9TELE</name>
<dbReference type="EMBL" id="JAHRIN010050509">
    <property type="protein sequence ID" value="MEQ2208440.1"/>
    <property type="molecule type" value="Genomic_DNA"/>
</dbReference>
<comment type="catalytic activity">
    <reaction evidence="1 3">
        <text>Thiol-dependent hydrolysis of ester, thioester, amide, peptide and isopeptide bonds formed by the C-terminal Gly of ubiquitin (a 76-residue protein attached to proteins as an intracellular targeting signal).</text>
        <dbReference type="EC" id="3.4.19.12"/>
    </reaction>
</comment>
<feature type="region of interest" description="Disordered" evidence="4">
    <location>
        <begin position="212"/>
        <end position="235"/>
    </location>
</feature>
<comment type="caution">
    <text evidence="6">The sequence shown here is derived from an EMBL/GenBank/DDBJ whole genome shotgun (WGS) entry which is preliminary data.</text>
</comment>
<evidence type="ECO:0000259" key="5">
    <source>
        <dbReference type="Pfam" id="PF04424"/>
    </source>
</evidence>
<evidence type="ECO:0000256" key="1">
    <source>
        <dbReference type="ARBA" id="ARBA00000707"/>
    </source>
</evidence>
<protein>
    <recommendedName>
        <fullName evidence="3">Ubiquitin carboxyl-terminal hydrolase</fullName>
        <ecNumber evidence="3">3.4.19.12</ecNumber>
    </recommendedName>
</protein>
<reference evidence="6 7" key="1">
    <citation type="submission" date="2021-06" db="EMBL/GenBank/DDBJ databases">
        <authorList>
            <person name="Palmer J.M."/>
        </authorList>
    </citation>
    <scope>NUCLEOTIDE SEQUENCE [LARGE SCALE GENOMIC DNA]</scope>
    <source>
        <strain evidence="6 7">XC_2019</strain>
        <tissue evidence="6">Muscle</tissue>
    </source>
</reference>
<dbReference type="InterPro" id="IPR007518">
    <property type="entry name" value="MINDY"/>
</dbReference>
<feature type="region of interest" description="Disordered" evidence="4">
    <location>
        <begin position="143"/>
        <end position="179"/>
    </location>
</feature>
<evidence type="ECO:0000256" key="4">
    <source>
        <dbReference type="SAM" id="MobiDB-lite"/>
    </source>
</evidence>
<evidence type="ECO:0000256" key="2">
    <source>
        <dbReference type="ARBA" id="ARBA00006616"/>
    </source>
</evidence>
<sequence>MRECAFPIHLRLYCQDGSFYSVRFELLNTSGHERITLPLVFYSHDVTCRVVMASEAKGAFDKLKNSEAPLSTLGTVGCDISATNASSPSGEGGVQSAEKSGVPEVIAVPPVEEDRKENAVASLSLMRCEDQISNGMGHDLEQAAEDSQGGASKLVNNKADCPSSPPAKESTHVTGEVSGCAESEQTELAKPIALCPDSANAADVKCVQSGDHTLSEGLPSGSDPDPSLGGESRSIDSLESFSNLNSCPSSEGLDEKGLTLALQSEYASDGTKTSCAKDRAAGQSIYHIKWIKWREENTPIITQNENGPCPLLAIMNVLLLAWKVGLSYHQGDLLLLGASRDYILETKPKEISEVQRLNYEQVRLMVREGPEFGQPCYYGCLMTSQGAVLHVVSSCPFAICQWCGWFIHSIRMLLQADLRETTTCQTNGILPNMSEGNILSF</sequence>